<feature type="region of interest" description="Disordered" evidence="5">
    <location>
        <begin position="721"/>
        <end position="756"/>
    </location>
</feature>
<feature type="compositionally biased region" description="Polar residues" evidence="5">
    <location>
        <begin position="691"/>
        <end position="702"/>
    </location>
</feature>
<keyword evidence="3" id="KW-0597">Phosphoprotein</keyword>
<comment type="subcellular location">
    <subcellularLocation>
        <location evidence="1">Cytoplasm</location>
    </subcellularLocation>
</comment>
<dbReference type="KEGG" id="tng:GSTEN00023243G001"/>
<name>Q4S6K1_TETNG</name>
<evidence type="ECO:0000256" key="2">
    <source>
        <dbReference type="ARBA" id="ARBA00022490"/>
    </source>
</evidence>
<evidence type="ECO:0000256" key="3">
    <source>
        <dbReference type="ARBA" id="ARBA00022553"/>
    </source>
</evidence>
<feature type="region of interest" description="Disordered" evidence="5">
    <location>
        <begin position="482"/>
        <end position="508"/>
    </location>
</feature>
<protein>
    <submittedName>
        <fullName evidence="6">Chromosome undetermined SCAF14725, whole genome shotgun sequence</fullName>
    </submittedName>
</protein>
<evidence type="ECO:0000256" key="1">
    <source>
        <dbReference type="ARBA" id="ARBA00004496"/>
    </source>
</evidence>
<feature type="region of interest" description="Disordered" evidence="5">
    <location>
        <begin position="1"/>
        <end position="177"/>
    </location>
</feature>
<comment type="similarity">
    <text evidence="4">Belongs to the synaptopodin family.</text>
</comment>
<evidence type="ECO:0000313" key="6">
    <source>
        <dbReference type="EMBL" id="CAG03731.1"/>
    </source>
</evidence>
<proteinExistence type="inferred from homology"/>
<feature type="compositionally biased region" description="Basic and acidic residues" evidence="5">
    <location>
        <begin position="55"/>
        <end position="72"/>
    </location>
</feature>
<feature type="region of interest" description="Disordered" evidence="5">
    <location>
        <begin position="530"/>
        <end position="666"/>
    </location>
</feature>
<accession>Q4S6K1</accession>
<gene>
    <name evidence="6" type="ORF">GSTENG00023243001</name>
</gene>
<dbReference type="AlphaFoldDB" id="Q4S6K1"/>
<dbReference type="GO" id="GO:0003779">
    <property type="term" value="F:actin binding"/>
    <property type="evidence" value="ECO:0007669"/>
    <property type="project" value="TreeGrafter"/>
</dbReference>
<feature type="compositionally biased region" description="Pro residues" evidence="5">
    <location>
        <begin position="620"/>
        <end position="629"/>
    </location>
</feature>
<feature type="region of interest" description="Disordered" evidence="5">
    <location>
        <begin position="681"/>
        <end position="702"/>
    </location>
</feature>
<dbReference type="EMBL" id="CAAE01014725">
    <property type="protein sequence ID" value="CAG03731.1"/>
    <property type="molecule type" value="Genomic_DNA"/>
</dbReference>
<dbReference type="PANTHER" id="PTHR24217">
    <property type="entry name" value="PUTATIVE-RELATED"/>
    <property type="match status" value="1"/>
</dbReference>
<feature type="compositionally biased region" description="Acidic residues" evidence="5">
    <location>
        <begin position="1"/>
        <end position="10"/>
    </location>
</feature>
<reference evidence="6" key="1">
    <citation type="journal article" date="2004" name="Nature">
        <title>Genome duplication in the teleost fish Tetraodon nigroviridis reveals the early vertebrate proto-karyotype.</title>
        <authorList>
            <person name="Jaillon O."/>
            <person name="Aury J.-M."/>
            <person name="Brunet F."/>
            <person name="Petit J.-L."/>
            <person name="Stange-Thomann N."/>
            <person name="Mauceli E."/>
            <person name="Bouneau L."/>
            <person name="Fischer C."/>
            <person name="Ozouf-Costaz C."/>
            <person name="Bernot A."/>
            <person name="Nicaud S."/>
            <person name="Jaffe D."/>
            <person name="Fisher S."/>
            <person name="Lutfalla G."/>
            <person name="Dossat C."/>
            <person name="Segurens B."/>
            <person name="Dasilva C."/>
            <person name="Salanoubat M."/>
            <person name="Levy M."/>
            <person name="Boudet N."/>
            <person name="Castellano S."/>
            <person name="Anthouard V."/>
            <person name="Jubin C."/>
            <person name="Castelli V."/>
            <person name="Katinka M."/>
            <person name="Vacherie B."/>
            <person name="Biemont C."/>
            <person name="Skalli Z."/>
            <person name="Cattolico L."/>
            <person name="Poulain J."/>
            <person name="De Berardinis V."/>
            <person name="Cruaud C."/>
            <person name="Duprat S."/>
            <person name="Brottier P."/>
            <person name="Coutanceau J.-P."/>
            <person name="Gouzy J."/>
            <person name="Parra G."/>
            <person name="Lardier G."/>
            <person name="Chapple C."/>
            <person name="McKernan K.J."/>
            <person name="McEwan P."/>
            <person name="Bosak S."/>
            <person name="Kellis M."/>
            <person name="Volff J.-N."/>
            <person name="Guigo R."/>
            <person name="Zody M.C."/>
            <person name="Mesirov J."/>
            <person name="Lindblad-Toh K."/>
            <person name="Birren B."/>
            <person name="Nusbaum C."/>
            <person name="Kahn D."/>
            <person name="Robinson-Rechavi M."/>
            <person name="Laudet V."/>
            <person name="Schachter V."/>
            <person name="Quetier F."/>
            <person name="Saurin W."/>
            <person name="Scarpelli C."/>
            <person name="Wincker P."/>
            <person name="Lander E.S."/>
            <person name="Weissenbach J."/>
            <person name="Roest Crollius H."/>
        </authorList>
    </citation>
    <scope>NUCLEOTIDE SEQUENCE [LARGE SCALE GENOMIC DNA]</scope>
</reference>
<organism evidence="6">
    <name type="scientific">Tetraodon nigroviridis</name>
    <name type="common">Spotted green pufferfish</name>
    <name type="synonym">Chelonodon nigroviridis</name>
    <dbReference type="NCBI Taxonomy" id="99883"/>
    <lineage>
        <taxon>Eukaryota</taxon>
        <taxon>Metazoa</taxon>
        <taxon>Chordata</taxon>
        <taxon>Craniata</taxon>
        <taxon>Vertebrata</taxon>
        <taxon>Euteleostomi</taxon>
        <taxon>Actinopterygii</taxon>
        <taxon>Neopterygii</taxon>
        <taxon>Teleostei</taxon>
        <taxon>Neoteleostei</taxon>
        <taxon>Acanthomorphata</taxon>
        <taxon>Eupercaria</taxon>
        <taxon>Tetraodontiformes</taxon>
        <taxon>Tetradontoidea</taxon>
        <taxon>Tetraodontidae</taxon>
        <taxon>Tetraodon</taxon>
    </lineage>
</organism>
<dbReference type="GO" id="GO:0015629">
    <property type="term" value="C:actin cytoskeleton"/>
    <property type="evidence" value="ECO:0007669"/>
    <property type="project" value="TreeGrafter"/>
</dbReference>
<feature type="compositionally biased region" description="Polar residues" evidence="5">
    <location>
        <begin position="11"/>
        <end position="21"/>
    </location>
</feature>
<evidence type="ECO:0000256" key="4">
    <source>
        <dbReference type="ARBA" id="ARBA00038161"/>
    </source>
</evidence>
<dbReference type="PANTHER" id="PTHR24217:SF9">
    <property type="entry name" value="SYNAPTOPODIN-2"/>
    <property type="match status" value="1"/>
</dbReference>
<dbReference type="GO" id="GO:0030018">
    <property type="term" value="C:Z disc"/>
    <property type="evidence" value="ECO:0007669"/>
    <property type="project" value="TreeGrafter"/>
</dbReference>
<sequence>MERDAEEPDSNETSTLWSGSDGSPEHSGSESLADSFYEDEASDAEFRSDPQPARVEAEEKAPELYQNEEWKSTGEQQQVPGLNGGEAEVSYQGEDEEDDLYPRSQRPGSEHRATKIPETRSSSSSLDCAADVTLALTPSRGQGQKASSRRCPGTLNTGVDSSEEGGSHEAPPASLFFGMSDEGAEQAETWNCESDTDLCRALRQRPRNTCISHNESQSERQAKENKSKCKKIARLLTDAPNPQNKGALLFNKRRQRVEKYTLVSYGTGDDGHGSQDQVEEDVEEIRSAGYDFVETTDSELEEEYWAHQRQQNSNWGSLRDMEALPDTKGKGVLMFAKCRKRVDEVVSAQEQLRSKERCEGKFITRDMYDAQRAYYPAESVDGNTGQPGEYQEPLHQVNHLSSNMSRALVSNRTAKPFPGFQDCGAAAVVSGVAVPSPKKHDLKFKVPVLTSTNPQVWSPTGDVIASRDERISVPAIRTGILPESKRRLGAKPSSAMGQGKQSPGERRPLMDAEEDCFSLGAEACNFMQPRRVKLKNPPPVAPKPAMNAPVRRSPLSEPYAPARSPASQPCSTSGRAHSQQHLHQRDWEPARPGASGPGGAPRSQPPPQSAVSMPVCRPASSPPAPPPPSKSSSDRAPPAPAEMSSQPFPRGAVSDGGFHQTGGAFAQNQSCSEKFLFHAERVRENKPRSPSPTSSLPKGWRYSSNVRAPPPVAYNPLLAPFYPPSAARQPPSTSPQIKPKSKEKAPKQLNTLDIMKHQPYQLSRSLFRYE</sequence>
<dbReference type="OrthoDB" id="8951357at2759"/>
<reference evidence="6" key="2">
    <citation type="submission" date="2004-02" db="EMBL/GenBank/DDBJ databases">
        <authorList>
            <consortium name="Genoscope"/>
            <consortium name="Whitehead Institute Centre for Genome Research"/>
        </authorList>
    </citation>
    <scope>NUCLEOTIDE SEQUENCE</scope>
</reference>
<feature type="non-terminal residue" evidence="6">
    <location>
        <position position="770"/>
    </location>
</feature>
<dbReference type="InterPro" id="IPR051976">
    <property type="entry name" value="Synaptopodin_domain"/>
</dbReference>
<dbReference type="GO" id="GO:0032233">
    <property type="term" value="P:positive regulation of actin filament bundle assembly"/>
    <property type="evidence" value="ECO:0007669"/>
    <property type="project" value="TreeGrafter"/>
</dbReference>
<evidence type="ECO:0000256" key="5">
    <source>
        <dbReference type="SAM" id="MobiDB-lite"/>
    </source>
</evidence>
<keyword evidence="2" id="KW-0963">Cytoplasm</keyword>
<feature type="compositionally biased region" description="Basic and acidic residues" evidence="5">
    <location>
        <begin position="108"/>
        <end position="118"/>
    </location>
</feature>
<feature type="compositionally biased region" description="Polar residues" evidence="5">
    <location>
        <begin position="565"/>
        <end position="581"/>
    </location>
</feature>
<dbReference type="GO" id="GO:0005634">
    <property type="term" value="C:nucleus"/>
    <property type="evidence" value="ECO:0007669"/>
    <property type="project" value="TreeGrafter"/>
</dbReference>